<dbReference type="SUPFAM" id="SSF53335">
    <property type="entry name" value="S-adenosyl-L-methionine-dependent methyltransferases"/>
    <property type="match status" value="1"/>
</dbReference>
<dbReference type="GO" id="GO:0051289">
    <property type="term" value="P:protein homotetramerization"/>
    <property type="evidence" value="ECO:0007669"/>
    <property type="project" value="TreeGrafter"/>
</dbReference>
<dbReference type="GO" id="GO:0005829">
    <property type="term" value="C:cytosol"/>
    <property type="evidence" value="ECO:0007669"/>
    <property type="project" value="TreeGrafter"/>
</dbReference>
<evidence type="ECO:0000256" key="5">
    <source>
        <dbReference type="ARBA" id="ARBA00022691"/>
    </source>
</evidence>
<dbReference type="GO" id="GO:0032259">
    <property type="term" value="P:methylation"/>
    <property type="evidence" value="ECO:0007669"/>
    <property type="project" value="UniProtKB-KW"/>
</dbReference>
<dbReference type="OMA" id="DALICEY"/>
<comment type="catalytic activity">
    <reaction evidence="7">
        <text>glycine + S-adenosyl-L-methionine = sarcosine + S-adenosyl-L-homocysteine + H(+)</text>
        <dbReference type="Rhea" id="RHEA:19937"/>
        <dbReference type="ChEBI" id="CHEBI:15378"/>
        <dbReference type="ChEBI" id="CHEBI:57305"/>
        <dbReference type="ChEBI" id="CHEBI:57433"/>
        <dbReference type="ChEBI" id="CHEBI:57856"/>
        <dbReference type="ChEBI" id="CHEBI:59789"/>
        <dbReference type="EC" id="2.1.1.20"/>
    </reaction>
    <physiologicalReaction direction="left-to-right" evidence="7">
        <dbReference type="Rhea" id="RHEA:19938"/>
    </physiologicalReaction>
</comment>
<evidence type="ECO:0000313" key="9">
    <source>
        <dbReference type="EMBL" id="CAE2319763.1"/>
    </source>
</evidence>
<feature type="domain" description="Methyltransferase" evidence="8">
    <location>
        <begin position="104"/>
        <end position="207"/>
    </location>
</feature>
<keyword evidence="3" id="KW-0489">Methyltransferase</keyword>
<dbReference type="EC" id="2.1.1.20" evidence="1"/>
<dbReference type="EMBL" id="HBKN01033967">
    <property type="protein sequence ID" value="CAE2319763.1"/>
    <property type="molecule type" value="Transcribed_RNA"/>
</dbReference>
<dbReference type="GO" id="GO:0017174">
    <property type="term" value="F:glycine N-methyltransferase activity"/>
    <property type="evidence" value="ECO:0007669"/>
    <property type="project" value="UniProtKB-EC"/>
</dbReference>
<organism evidence="9">
    <name type="scientific">Guillardia theta</name>
    <name type="common">Cryptophyte</name>
    <name type="synonym">Cryptomonas phi</name>
    <dbReference type="NCBI Taxonomy" id="55529"/>
    <lineage>
        <taxon>Eukaryota</taxon>
        <taxon>Cryptophyceae</taxon>
        <taxon>Pyrenomonadales</taxon>
        <taxon>Geminigeraceae</taxon>
        <taxon>Guillardia</taxon>
    </lineage>
</organism>
<dbReference type="CDD" id="cd02440">
    <property type="entry name" value="AdoMet_MTases"/>
    <property type="match status" value="1"/>
</dbReference>
<evidence type="ECO:0000256" key="3">
    <source>
        <dbReference type="ARBA" id="ARBA00022603"/>
    </source>
</evidence>
<dbReference type="GO" id="GO:0042802">
    <property type="term" value="F:identical protein binding"/>
    <property type="evidence" value="ECO:0007669"/>
    <property type="project" value="TreeGrafter"/>
</dbReference>
<protein>
    <recommendedName>
        <fullName evidence="2">Glycine N-methyltransferase</fullName>
        <ecNumber evidence="1">2.1.1.20</ecNumber>
    </recommendedName>
</protein>
<dbReference type="GO" id="GO:1901052">
    <property type="term" value="P:sarcosine metabolic process"/>
    <property type="evidence" value="ECO:0007669"/>
    <property type="project" value="TreeGrafter"/>
</dbReference>
<keyword evidence="6" id="KW-0290">Folate-binding</keyword>
<evidence type="ECO:0000259" key="8">
    <source>
        <dbReference type="Pfam" id="PF13649"/>
    </source>
</evidence>
<evidence type="ECO:0000256" key="2">
    <source>
        <dbReference type="ARBA" id="ARBA00019972"/>
    </source>
</evidence>
<evidence type="ECO:0000256" key="6">
    <source>
        <dbReference type="ARBA" id="ARBA00022954"/>
    </source>
</evidence>
<keyword evidence="4" id="KW-0808">Transferase</keyword>
<dbReference type="GO" id="GO:1904047">
    <property type="term" value="F:S-adenosyl-L-methionine binding"/>
    <property type="evidence" value="ECO:0007669"/>
    <property type="project" value="TreeGrafter"/>
</dbReference>
<dbReference type="InterPro" id="IPR029063">
    <property type="entry name" value="SAM-dependent_MTases_sf"/>
</dbReference>
<evidence type="ECO:0000256" key="1">
    <source>
        <dbReference type="ARBA" id="ARBA00011999"/>
    </source>
</evidence>
<keyword evidence="5" id="KW-0949">S-adenosyl-L-methionine</keyword>
<reference evidence="9" key="1">
    <citation type="submission" date="2021-01" db="EMBL/GenBank/DDBJ databases">
        <authorList>
            <person name="Corre E."/>
            <person name="Pelletier E."/>
            <person name="Niang G."/>
            <person name="Scheremetjew M."/>
            <person name="Finn R."/>
            <person name="Kale V."/>
            <person name="Holt S."/>
            <person name="Cochrane G."/>
            <person name="Meng A."/>
            <person name="Brown T."/>
            <person name="Cohen L."/>
        </authorList>
    </citation>
    <scope>NUCLEOTIDE SEQUENCE</scope>
    <source>
        <strain evidence="9">CCMP 2712</strain>
    </source>
</reference>
<dbReference type="GO" id="GO:0005542">
    <property type="term" value="F:folic acid binding"/>
    <property type="evidence" value="ECO:0007669"/>
    <property type="project" value="UniProtKB-KW"/>
</dbReference>
<accession>A0A7S4P0I6</accession>
<dbReference type="Pfam" id="PF13649">
    <property type="entry name" value="Methyltransf_25"/>
    <property type="match status" value="1"/>
</dbReference>
<dbReference type="GO" id="GO:0046500">
    <property type="term" value="P:S-adenosylmethionine metabolic process"/>
    <property type="evidence" value="ECO:0007669"/>
    <property type="project" value="TreeGrafter"/>
</dbReference>
<dbReference type="PANTHER" id="PTHR16458:SF2">
    <property type="entry name" value="GLYCINE N-METHYLTRANSFERASE"/>
    <property type="match status" value="1"/>
</dbReference>
<dbReference type="GO" id="GO:0016594">
    <property type="term" value="F:glycine binding"/>
    <property type="evidence" value="ECO:0007669"/>
    <property type="project" value="TreeGrafter"/>
</dbReference>
<dbReference type="GO" id="GO:0046498">
    <property type="term" value="P:S-adenosylhomocysteine metabolic process"/>
    <property type="evidence" value="ECO:0007669"/>
    <property type="project" value="TreeGrafter"/>
</dbReference>
<evidence type="ECO:0000256" key="7">
    <source>
        <dbReference type="ARBA" id="ARBA00048261"/>
    </source>
</evidence>
<dbReference type="InterPro" id="IPR041698">
    <property type="entry name" value="Methyltransf_25"/>
</dbReference>
<dbReference type="InterPro" id="IPR014369">
    <property type="entry name" value="Gly/Sar_N_MeTrfase"/>
</dbReference>
<dbReference type="GO" id="GO:0006730">
    <property type="term" value="P:one-carbon metabolic process"/>
    <property type="evidence" value="ECO:0007669"/>
    <property type="project" value="TreeGrafter"/>
</dbReference>
<name>A0A7S4P0I6_GUITH</name>
<gene>
    <name evidence="9" type="ORF">GTHE00462_LOCUS26485</name>
</gene>
<dbReference type="PANTHER" id="PTHR16458">
    <property type="entry name" value="GLYCINE N-METHYLTRANSFERASE"/>
    <property type="match status" value="1"/>
</dbReference>
<sequence length="321" mass="36364">MALRFSSSILRRNFSVFSSAGRLSRATRKFPKSLQGVAGVANALRSHATQGVTRGQREVKVESQDYYDGLSDHYYLFQQDWDGMVAKERQGFKDAFFGENVKKVLDASCGSGEQSIALAGISKDIKVTACDPSAGLVSKCAENAKKYGFHNIEAIQSDFLGLEHDFKDRLGTYDAIVTKGSSLPHLLTDKDLTQALKNFYSLLRPGGIVNIGVRDYDYFIKQKTQIYPRQLKVGDDKEHLIFDIWEWHKGSEGQQLVNFNTFHINGENTPNYVTSKYITTFRALFRKEMEDMLAKAGFTEIKVHKIDGWLWENVYTARRPN</sequence>
<evidence type="ECO:0000256" key="4">
    <source>
        <dbReference type="ARBA" id="ARBA00022679"/>
    </source>
</evidence>
<dbReference type="Gene3D" id="3.40.50.150">
    <property type="entry name" value="Vaccinia Virus protein VP39"/>
    <property type="match status" value="1"/>
</dbReference>
<dbReference type="AlphaFoldDB" id="A0A7S4P0I6"/>
<proteinExistence type="predicted"/>
<dbReference type="GO" id="GO:0006111">
    <property type="term" value="P:regulation of gluconeogenesis"/>
    <property type="evidence" value="ECO:0007669"/>
    <property type="project" value="TreeGrafter"/>
</dbReference>